<sequence>MVLCFSNTTVLKNQQENYIEQILSSNITVLTSIINRDIPQKEKTQLVESVLNSLLDQPMISSASFQVNTNSFDKNLTNSKQYNTSASMPAWFKFTFPINSLTVSKQRIDPFVTLTIATNSAYSYQQLWSKTLHSGFIAFVLFFISLFLTIPLLTYRLRALKKITAYSVRLQSGKPYQSISLPPQQDLRTIVKMMNQMHAHLEVNFKEQAHEAVKLRERAYRDEVSGLGNRTFFINELNSWLKKSHNGGLAIIKTTLIDDNYHSFGYESGDNLVKQLASKLNESIIYSDLILARLSTDEFAILVPNITVEKLKLMGETILSVVEKVQFDSSIQDEQSTRVGLLLNDIPTTAGTLLTQLDNALSKAAQDPQQPAVLVKGSQTETALGKQQWKSLLLESIANNYFVFHFQPVIFKEADIYHFEVLTSIKKGKEEFSAGQFLGALEDLGIGSLFDRHVIQDIIKKLNHNRKLGPLAVNLTYSSISDPTFIRWLGSLLQNNKALAGRLYFEIPESSFIRQPDATGLLCSAMQFNEVGFGVDNYGRHFKSLDYLNEFRPNYVKIDFAYTHQLNDQTKSDLLASISRTAHRLNIKTIATRVETETQLERLSELFVNGFQGYIIEKRNEGLVKKDMIGSLSAPNSIKML</sequence>
<dbReference type="PANTHER" id="PTHR33121:SF79">
    <property type="entry name" value="CYCLIC DI-GMP PHOSPHODIESTERASE PDED-RELATED"/>
    <property type="match status" value="1"/>
</dbReference>
<dbReference type="SUPFAM" id="SSF55073">
    <property type="entry name" value="Nucleotide cyclase"/>
    <property type="match status" value="1"/>
</dbReference>
<evidence type="ECO:0000259" key="2">
    <source>
        <dbReference type="PROSITE" id="PS50883"/>
    </source>
</evidence>
<dbReference type="InterPro" id="IPR043128">
    <property type="entry name" value="Rev_trsase/Diguanyl_cyclase"/>
</dbReference>
<dbReference type="CDD" id="cd01948">
    <property type="entry name" value="EAL"/>
    <property type="match status" value="1"/>
</dbReference>
<dbReference type="Pfam" id="PF00563">
    <property type="entry name" value="EAL"/>
    <property type="match status" value="1"/>
</dbReference>
<feature type="transmembrane region" description="Helical" evidence="1">
    <location>
        <begin position="132"/>
        <end position="153"/>
    </location>
</feature>
<dbReference type="Pfam" id="PF00990">
    <property type="entry name" value="GGDEF"/>
    <property type="match status" value="1"/>
</dbReference>
<evidence type="ECO:0000259" key="3">
    <source>
        <dbReference type="PROSITE" id="PS50887"/>
    </source>
</evidence>
<evidence type="ECO:0000313" key="5">
    <source>
        <dbReference type="Proteomes" id="UP000241803"/>
    </source>
</evidence>
<dbReference type="PROSITE" id="PS50887">
    <property type="entry name" value="GGDEF"/>
    <property type="match status" value="1"/>
</dbReference>
<dbReference type="Gene3D" id="3.20.20.450">
    <property type="entry name" value="EAL domain"/>
    <property type="match status" value="1"/>
</dbReference>
<evidence type="ECO:0000313" key="4">
    <source>
        <dbReference type="EMBL" id="PSV50100.1"/>
    </source>
</evidence>
<dbReference type="InterPro" id="IPR032244">
    <property type="entry name" value="LapD_MoxY_N"/>
</dbReference>
<protein>
    <submittedName>
        <fullName evidence="4">Diguanylate phosphodiesterase</fullName>
    </submittedName>
</protein>
<dbReference type="PROSITE" id="PS50883">
    <property type="entry name" value="EAL"/>
    <property type="match status" value="1"/>
</dbReference>
<dbReference type="GO" id="GO:0071111">
    <property type="term" value="F:cyclic-guanylate-specific phosphodiesterase activity"/>
    <property type="evidence" value="ECO:0007669"/>
    <property type="project" value="InterPro"/>
</dbReference>
<keyword evidence="1" id="KW-0812">Transmembrane</keyword>
<dbReference type="Pfam" id="PF16448">
    <property type="entry name" value="LapD_MoxY_N"/>
    <property type="match status" value="1"/>
</dbReference>
<comment type="caution">
    <text evidence="4">The sequence shown here is derived from an EMBL/GenBank/DDBJ whole genome shotgun (WGS) entry which is preliminary data.</text>
</comment>
<name>A0A2T3LFD7_9GAMM</name>
<dbReference type="InterPro" id="IPR050706">
    <property type="entry name" value="Cyclic-di-GMP_PDE-like"/>
</dbReference>
<keyword evidence="1" id="KW-1133">Transmembrane helix</keyword>
<dbReference type="InterPro" id="IPR001633">
    <property type="entry name" value="EAL_dom"/>
</dbReference>
<dbReference type="Proteomes" id="UP000241803">
    <property type="component" value="Unassembled WGS sequence"/>
</dbReference>
<feature type="domain" description="EAL" evidence="2">
    <location>
        <begin position="386"/>
        <end position="633"/>
    </location>
</feature>
<proteinExistence type="predicted"/>
<dbReference type="SMART" id="SM00267">
    <property type="entry name" value="GGDEF"/>
    <property type="match status" value="1"/>
</dbReference>
<evidence type="ECO:0000256" key="1">
    <source>
        <dbReference type="SAM" id="Phobius"/>
    </source>
</evidence>
<dbReference type="EMBL" id="PYOC01000001">
    <property type="protein sequence ID" value="PSV50100.1"/>
    <property type="molecule type" value="Genomic_DNA"/>
</dbReference>
<dbReference type="AlphaFoldDB" id="A0A2T3LFD7"/>
<dbReference type="SUPFAM" id="SSF141868">
    <property type="entry name" value="EAL domain-like"/>
    <property type="match status" value="1"/>
</dbReference>
<feature type="domain" description="GGDEF" evidence="3">
    <location>
        <begin position="245"/>
        <end position="377"/>
    </location>
</feature>
<organism evidence="4 5">
    <name type="scientific">Photobacterium indicum</name>
    <dbReference type="NCBI Taxonomy" id="81447"/>
    <lineage>
        <taxon>Bacteria</taxon>
        <taxon>Pseudomonadati</taxon>
        <taxon>Pseudomonadota</taxon>
        <taxon>Gammaproteobacteria</taxon>
        <taxon>Vibrionales</taxon>
        <taxon>Vibrionaceae</taxon>
        <taxon>Photobacterium</taxon>
    </lineage>
</organism>
<accession>A0A2T3LFD7</accession>
<dbReference type="InterPro" id="IPR029787">
    <property type="entry name" value="Nucleotide_cyclase"/>
</dbReference>
<dbReference type="SMART" id="SM00052">
    <property type="entry name" value="EAL"/>
    <property type="match status" value="1"/>
</dbReference>
<dbReference type="CDD" id="cd01949">
    <property type="entry name" value="GGDEF"/>
    <property type="match status" value="1"/>
</dbReference>
<keyword evidence="1" id="KW-0472">Membrane</keyword>
<dbReference type="InterPro" id="IPR035919">
    <property type="entry name" value="EAL_sf"/>
</dbReference>
<dbReference type="InterPro" id="IPR000160">
    <property type="entry name" value="GGDEF_dom"/>
</dbReference>
<keyword evidence="5" id="KW-1185">Reference proteome</keyword>
<reference evidence="4 5" key="1">
    <citation type="submission" date="2018-03" db="EMBL/GenBank/DDBJ databases">
        <title>Whole genome sequencing of Histamine producing bacteria.</title>
        <authorList>
            <person name="Butler K."/>
        </authorList>
    </citation>
    <scope>NUCLEOTIDE SEQUENCE [LARGE SCALE GENOMIC DNA]</scope>
    <source>
        <strain evidence="4 5">ATCC 19614</strain>
    </source>
</reference>
<gene>
    <name evidence="4" type="ORF">C9J47_00780</name>
</gene>
<dbReference type="PANTHER" id="PTHR33121">
    <property type="entry name" value="CYCLIC DI-GMP PHOSPHODIESTERASE PDEF"/>
    <property type="match status" value="1"/>
</dbReference>
<dbReference type="Gene3D" id="3.30.70.270">
    <property type="match status" value="1"/>
</dbReference>